<evidence type="ECO:0000313" key="2">
    <source>
        <dbReference type="EMBL" id="TFK17700.1"/>
    </source>
</evidence>
<feature type="compositionally biased region" description="Polar residues" evidence="1">
    <location>
        <begin position="110"/>
        <end position="127"/>
    </location>
</feature>
<keyword evidence="3" id="KW-1185">Reference proteome</keyword>
<feature type="region of interest" description="Disordered" evidence="1">
    <location>
        <begin position="20"/>
        <end position="137"/>
    </location>
</feature>
<reference evidence="2 3" key="1">
    <citation type="journal article" date="2019" name="Nat. Ecol. Evol.">
        <title>Megaphylogeny resolves global patterns of mushroom evolution.</title>
        <authorList>
            <person name="Varga T."/>
            <person name="Krizsan K."/>
            <person name="Foldi C."/>
            <person name="Dima B."/>
            <person name="Sanchez-Garcia M."/>
            <person name="Sanchez-Ramirez S."/>
            <person name="Szollosi G.J."/>
            <person name="Szarkandi J.G."/>
            <person name="Papp V."/>
            <person name="Albert L."/>
            <person name="Andreopoulos W."/>
            <person name="Angelini C."/>
            <person name="Antonin V."/>
            <person name="Barry K.W."/>
            <person name="Bougher N.L."/>
            <person name="Buchanan P."/>
            <person name="Buyck B."/>
            <person name="Bense V."/>
            <person name="Catcheside P."/>
            <person name="Chovatia M."/>
            <person name="Cooper J."/>
            <person name="Damon W."/>
            <person name="Desjardin D."/>
            <person name="Finy P."/>
            <person name="Geml J."/>
            <person name="Haridas S."/>
            <person name="Hughes K."/>
            <person name="Justo A."/>
            <person name="Karasinski D."/>
            <person name="Kautmanova I."/>
            <person name="Kiss B."/>
            <person name="Kocsube S."/>
            <person name="Kotiranta H."/>
            <person name="LaButti K.M."/>
            <person name="Lechner B.E."/>
            <person name="Liimatainen K."/>
            <person name="Lipzen A."/>
            <person name="Lukacs Z."/>
            <person name="Mihaltcheva S."/>
            <person name="Morgado L.N."/>
            <person name="Niskanen T."/>
            <person name="Noordeloos M.E."/>
            <person name="Ohm R.A."/>
            <person name="Ortiz-Santana B."/>
            <person name="Ovrebo C."/>
            <person name="Racz N."/>
            <person name="Riley R."/>
            <person name="Savchenko A."/>
            <person name="Shiryaev A."/>
            <person name="Soop K."/>
            <person name="Spirin V."/>
            <person name="Szebenyi C."/>
            <person name="Tomsovsky M."/>
            <person name="Tulloss R.E."/>
            <person name="Uehling J."/>
            <person name="Grigoriev I.V."/>
            <person name="Vagvolgyi C."/>
            <person name="Papp T."/>
            <person name="Martin F.M."/>
            <person name="Miettinen O."/>
            <person name="Hibbett D.S."/>
            <person name="Nagy L.G."/>
        </authorList>
    </citation>
    <scope>NUCLEOTIDE SEQUENCE [LARGE SCALE GENOMIC DNA]</scope>
    <source>
        <strain evidence="2 3">CBS 121175</strain>
    </source>
</reference>
<accession>A0A5C3KCJ8</accession>
<sequence length="184" mass="19351">MHRKSRNWIGKKINKLQEIFSDNAAADRRAGSEREEGSSVTPTNLPRKSDQGTVEARLPGSPAPEASTPKEHKGGAPQHVQVRTSTAAGVSGNAQKEGLMVNTEPALPTTGHSQVHQESAPQASSPETFKDGPATPAKVELSAEGGILNNAQGVHFAGSATLNSMQIHNVYNTTVQPDVSEKGS</sequence>
<dbReference type="Proteomes" id="UP000307440">
    <property type="component" value="Unassembled WGS sequence"/>
</dbReference>
<dbReference type="EMBL" id="ML210473">
    <property type="protein sequence ID" value="TFK17700.1"/>
    <property type="molecule type" value="Genomic_DNA"/>
</dbReference>
<gene>
    <name evidence="2" type="ORF">FA15DRAFT_309233</name>
</gene>
<dbReference type="AlphaFoldDB" id="A0A5C3KCJ8"/>
<organism evidence="2 3">
    <name type="scientific">Coprinopsis marcescibilis</name>
    <name type="common">Agaric fungus</name>
    <name type="synonym">Psathyrella marcescibilis</name>
    <dbReference type="NCBI Taxonomy" id="230819"/>
    <lineage>
        <taxon>Eukaryota</taxon>
        <taxon>Fungi</taxon>
        <taxon>Dikarya</taxon>
        <taxon>Basidiomycota</taxon>
        <taxon>Agaricomycotina</taxon>
        <taxon>Agaricomycetes</taxon>
        <taxon>Agaricomycetidae</taxon>
        <taxon>Agaricales</taxon>
        <taxon>Agaricineae</taxon>
        <taxon>Psathyrellaceae</taxon>
        <taxon>Coprinopsis</taxon>
    </lineage>
</organism>
<proteinExistence type="predicted"/>
<name>A0A5C3KCJ8_COPMA</name>
<evidence type="ECO:0000256" key="1">
    <source>
        <dbReference type="SAM" id="MobiDB-lite"/>
    </source>
</evidence>
<evidence type="ECO:0000313" key="3">
    <source>
        <dbReference type="Proteomes" id="UP000307440"/>
    </source>
</evidence>
<feature type="compositionally biased region" description="Polar residues" evidence="1">
    <location>
        <begin position="81"/>
        <end position="94"/>
    </location>
</feature>
<feature type="compositionally biased region" description="Basic and acidic residues" evidence="1">
    <location>
        <begin position="25"/>
        <end position="37"/>
    </location>
</feature>
<protein>
    <submittedName>
        <fullName evidence="2">Uncharacterized protein</fullName>
    </submittedName>
</protein>